<dbReference type="EMBL" id="JX649905">
    <property type="protein sequence ID" value="AGC72545.1"/>
    <property type="molecule type" value="Genomic_DNA"/>
</dbReference>
<sequence length="239" mass="26110">MATLVSTAPLDLSLPEGGDESASIHRGTSAIVVPMTHPLAERLRREEARFFDEAPMLFDTPNADELFTFLVIAHNGAAHHVVRLSAPSLNGRPDLLPFFLTDLLAADPGLSLQDVRSYYAALDIEVEQFISVETQFRLGDHLEPIRAADLAYLALFRIVTDRGGPGVVAHLNSMTISSFKRVGMDWHPFAGSVDLRTPTVKEDGSVAYDAEYQPVCVPVYSNAELLSGMSGLTPAIYWL</sequence>
<dbReference type="AlphaFoldDB" id="L7W1S5"/>
<proteinExistence type="predicted"/>
<name>L7W1S5_9BACT</name>
<protein>
    <submittedName>
        <fullName evidence="1">Uncharacterized protein</fullName>
    </submittedName>
</protein>
<organism evidence="1">
    <name type="scientific">uncultured bacterium A1Q1_fos_862</name>
    <dbReference type="NCBI Taxonomy" id="1256590"/>
    <lineage>
        <taxon>Bacteria</taxon>
        <taxon>environmental samples</taxon>
    </lineage>
</organism>
<reference evidence="1" key="1">
    <citation type="submission" date="2012-09" db="EMBL/GenBank/DDBJ databases">
        <title>Metagenomic Characterization of a Microbial Community in Wastewater Detects High Levels of Antibiotic Resistance.</title>
        <authorList>
            <person name="Abrams M."/>
            <person name="Caldwell A."/>
            <person name="Vandaei E."/>
            <person name="Lee W."/>
            <person name="Perrott J."/>
            <person name="Khan S.Y."/>
            <person name="Ta J."/>
            <person name="Romero D."/>
            <person name="Nguyen V."/>
            <person name="Pourmand N."/>
            <person name="Ouverney C.C."/>
        </authorList>
    </citation>
    <scope>NUCLEOTIDE SEQUENCE</scope>
</reference>
<accession>L7W1S5</accession>
<evidence type="ECO:0000313" key="1">
    <source>
        <dbReference type="EMBL" id="AGC72545.1"/>
    </source>
</evidence>